<gene>
    <name evidence="3" type="ORF">L248_1636</name>
</gene>
<feature type="region of interest" description="Disordered" evidence="1">
    <location>
        <begin position="27"/>
        <end position="92"/>
    </location>
</feature>
<evidence type="ECO:0000313" key="3">
    <source>
        <dbReference type="EMBL" id="ERL64103.1"/>
    </source>
</evidence>
<dbReference type="Proteomes" id="UP000030647">
    <property type="component" value="Unassembled WGS sequence"/>
</dbReference>
<feature type="chain" id="PRO_5038682069" description="Lipoprotein" evidence="2">
    <location>
        <begin position="22"/>
        <end position="214"/>
    </location>
</feature>
<dbReference type="EMBL" id="KI271605">
    <property type="protein sequence ID" value="ERL64103.1"/>
    <property type="molecule type" value="Genomic_DNA"/>
</dbReference>
<feature type="compositionally biased region" description="Low complexity" evidence="1">
    <location>
        <begin position="56"/>
        <end position="84"/>
    </location>
</feature>
<dbReference type="eggNOG" id="ENOG5030B74">
    <property type="taxonomic scope" value="Bacteria"/>
</dbReference>
<evidence type="ECO:0000313" key="4">
    <source>
        <dbReference type="Proteomes" id="UP000030647"/>
    </source>
</evidence>
<name>U4TQC2_9LACO</name>
<feature type="compositionally biased region" description="Low complexity" evidence="1">
    <location>
        <begin position="30"/>
        <end position="42"/>
    </location>
</feature>
<evidence type="ECO:0000256" key="2">
    <source>
        <dbReference type="SAM" id="SignalP"/>
    </source>
</evidence>
<accession>U4TQC2</accession>
<dbReference type="RefSeq" id="WP_022530643.1">
    <property type="nucleotide sequence ID" value="NZ_KI271605.1"/>
</dbReference>
<organism evidence="3 4">
    <name type="scientific">Schleiferilactobacillus shenzhenensis LY-73</name>
    <dbReference type="NCBI Taxonomy" id="1231336"/>
    <lineage>
        <taxon>Bacteria</taxon>
        <taxon>Bacillati</taxon>
        <taxon>Bacillota</taxon>
        <taxon>Bacilli</taxon>
        <taxon>Lactobacillales</taxon>
        <taxon>Lactobacillaceae</taxon>
        <taxon>Schleiferilactobacillus</taxon>
    </lineage>
</organism>
<feature type="signal peptide" evidence="2">
    <location>
        <begin position="1"/>
        <end position="21"/>
    </location>
</feature>
<dbReference type="PROSITE" id="PS51257">
    <property type="entry name" value="PROKAR_LIPOPROTEIN"/>
    <property type="match status" value="1"/>
</dbReference>
<sequence>MMGKKRIGVLLTVLAAVGLLAACSPSKQDAAASTSSAKVSQTSKKKAAKKSRRTSSKTSSAASTSSSAEASSTSTSGAASSSAKPQSGLGQDTGRLLRIAQEAWDVRELTTAEANSGAADIPPLYTLSDGPRFESKGPTEWLHINVKDPVGADLANKIASMPAITIDELTLKPLKQYALTPAQVQGNHDIMDEYLQWNSHWFFQTPTHLYIYQQ</sequence>
<keyword evidence="4" id="KW-1185">Reference proteome</keyword>
<keyword evidence="2" id="KW-0732">Signal</keyword>
<reference evidence="4" key="1">
    <citation type="journal article" date="2013" name="Genome Announc.">
        <title>Whole-Genome Sequencing of Lactobacillus shenzhenensis Strain LY-73T.</title>
        <authorList>
            <person name="Lin Z."/>
            <person name="Liu Z."/>
            <person name="Yang R."/>
            <person name="Zou Y."/>
            <person name="Wan D."/>
            <person name="Chen J."/>
            <person name="Guo M."/>
            <person name="Zhao J."/>
            <person name="Fang C."/>
            <person name="Yang R."/>
            <person name="Liu F."/>
        </authorList>
    </citation>
    <scope>NUCLEOTIDE SEQUENCE [LARGE SCALE GENOMIC DNA]</scope>
    <source>
        <strain evidence="4">LY-73</strain>
    </source>
</reference>
<feature type="compositionally biased region" description="Basic residues" evidence="1">
    <location>
        <begin position="43"/>
        <end position="55"/>
    </location>
</feature>
<evidence type="ECO:0008006" key="5">
    <source>
        <dbReference type="Google" id="ProtNLM"/>
    </source>
</evidence>
<proteinExistence type="predicted"/>
<protein>
    <recommendedName>
        <fullName evidence="5">Lipoprotein</fullName>
    </recommendedName>
</protein>
<evidence type="ECO:0000256" key="1">
    <source>
        <dbReference type="SAM" id="MobiDB-lite"/>
    </source>
</evidence>
<dbReference type="AlphaFoldDB" id="U4TQC2"/>
<dbReference type="HOGENOM" id="CLU_1287508_0_0_9"/>